<comment type="caution">
    <text evidence="2">The sequence shown here is derived from an EMBL/GenBank/DDBJ whole genome shotgun (WGS) entry which is preliminary data.</text>
</comment>
<feature type="region of interest" description="Disordered" evidence="1">
    <location>
        <begin position="62"/>
        <end position="81"/>
    </location>
</feature>
<name>A0A179FKI9_PURLI</name>
<accession>A0A179FKI9</accession>
<reference evidence="2 3" key="1">
    <citation type="submission" date="2016-01" db="EMBL/GenBank/DDBJ databases">
        <title>Biosynthesis of antibiotic leucinostatins and their inhibition on Phytophthora in bio-control Purpureocillium lilacinum.</title>
        <authorList>
            <person name="Wang G."/>
            <person name="Liu Z."/>
            <person name="Lin R."/>
            <person name="Li E."/>
            <person name="Mao Z."/>
            <person name="Ling J."/>
            <person name="Yin W."/>
            <person name="Xie B."/>
        </authorList>
    </citation>
    <scope>NUCLEOTIDE SEQUENCE [LARGE SCALE GENOMIC DNA]</scope>
    <source>
        <strain evidence="2">PLBJ-1</strain>
    </source>
</reference>
<feature type="compositionally biased region" description="Polar residues" evidence="1">
    <location>
        <begin position="62"/>
        <end position="77"/>
    </location>
</feature>
<proteinExistence type="predicted"/>
<evidence type="ECO:0000256" key="1">
    <source>
        <dbReference type="SAM" id="MobiDB-lite"/>
    </source>
</evidence>
<gene>
    <name evidence="2" type="ORF">VFPBJ_11193</name>
</gene>
<protein>
    <submittedName>
        <fullName evidence="2">Uncharacterized protein</fullName>
    </submittedName>
</protein>
<organism evidence="2 3">
    <name type="scientific">Purpureocillium lilacinum</name>
    <name type="common">Paecilomyces lilacinus</name>
    <dbReference type="NCBI Taxonomy" id="33203"/>
    <lineage>
        <taxon>Eukaryota</taxon>
        <taxon>Fungi</taxon>
        <taxon>Dikarya</taxon>
        <taxon>Ascomycota</taxon>
        <taxon>Pezizomycotina</taxon>
        <taxon>Sordariomycetes</taxon>
        <taxon>Hypocreomycetidae</taxon>
        <taxon>Hypocreales</taxon>
        <taxon>Ophiocordycipitaceae</taxon>
        <taxon>Purpureocillium</taxon>
    </lineage>
</organism>
<feature type="region of interest" description="Disordered" evidence="1">
    <location>
        <begin position="23"/>
        <end position="56"/>
    </location>
</feature>
<feature type="compositionally biased region" description="Low complexity" evidence="1">
    <location>
        <begin position="23"/>
        <end position="42"/>
    </location>
</feature>
<sequence length="114" mass="12617">MRSTFTAFLRAIVPGLRCRSITSSSLLSSPSSRNPSTANTNADANDGSCSPGSARVKPKVYNSNIWGSSSDPGSQLTEDQKEEVMEYNRYFAKKHHSEIKEKVDDKFWTGHSKD</sequence>
<evidence type="ECO:0000313" key="3">
    <source>
        <dbReference type="Proteomes" id="UP000078240"/>
    </source>
</evidence>
<dbReference type="Proteomes" id="UP000078240">
    <property type="component" value="Unassembled WGS sequence"/>
</dbReference>
<evidence type="ECO:0000313" key="2">
    <source>
        <dbReference type="EMBL" id="OAQ65563.1"/>
    </source>
</evidence>
<dbReference type="AlphaFoldDB" id="A0A179FKI9"/>
<dbReference type="EMBL" id="LSBH01000015">
    <property type="protein sequence ID" value="OAQ65563.1"/>
    <property type="molecule type" value="Genomic_DNA"/>
</dbReference>